<evidence type="ECO:0000313" key="6">
    <source>
        <dbReference type="EMBL" id="KAE9168198.1"/>
    </source>
</evidence>
<dbReference type="EMBL" id="QXGB01003952">
    <property type="protein sequence ID" value="KAE9168198.1"/>
    <property type="molecule type" value="Genomic_DNA"/>
</dbReference>
<protein>
    <submittedName>
        <fullName evidence="7">Uncharacterized protein</fullName>
    </submittedName>
</protein>
<evidence type="ECO:0000313" key="11">
    <source>
        <dbReference type="Proteomes" id="UP000440367"/>
    </source>
</evidence>
<dbReference type="EMBL" id="QXGD01006224">
    <property type="protein sequence ID" value="KAE9163678.1"/>
    <property type="molecule type" value="Genomic_DNA"/>
</dbReference>
<keyword evidence="9" id="KW-1185">Reference proteome</keyword>
<evidence type="ECO:0000313" key="12">
    <source>
        <dbReference type="Proteomes" id="UP000440732"/>
    </source>
</evidence>
<feature type="coiled-coil region" evidence="1">
    <location>
        <begin position="33"/>
        <end position="67"/>
    </location>
</feature>
<evidence type="ECO:0000313" key="10">
    <source>
        <dbReference type="Proteomes" id="UP000437068"/>
    </source>
</evidence>
<keyword evidence="1" id="KW-0175">Coiled coil</keyword>
<dbReference type="Proteomes" id="UP000440367">
    <property type="component" value="Unassembled WGS sequence"/>
</dbReference>
<evidence type="ECO:0000313" key="8">
    <source>
        <dbReference type="Proteomes" id="UP000429523"/>
    </source>
</evidence>
<name>A0A6A4B831_9STRA</name>
<comment type="caution">
    <text evidence="7">The sequence shown here is derived from an EMBL/GenBank/DDBJ whole genome shotgun (WGS) entry which is preliminary data.</text>
</comment>
<dbReference type="Proteomes" id="UP000437068">
    <property type="component" value="Unassembled WGS sequence"/>
</dbReference>
<dbReference type="EMBL" id="QXGE01004793">
    <property type="protein sequence ID" value="KAE9269443.1"/>
    <property type="molecule type" value="Genomic_DNA"/>
</dbReference>
<dbReference type="EMBL" id="QXGA01004286">
    <property type="protein sequence ID" value="KAE9074717.1"/>
    <property type="molecule type" value="Genomic_DNA"/>
</dbReference>
<organism evidence="7 10">
    <name type="scientific">Phytophthora fragariae</name>
    <dbReference type="NCBI Taxonomy" id="53985"/>
    <lineage>
        <taxon>Eukaryota</taxon>
        <taxon>Sar</taxon>
        <taxon>Stramenopiles</taxon>
        <taxon>Oomycota</taxon>
        <taxon>Peronosporomycetes</taxon>
        <taxon>Peronosporales</taxon>
        <taxon>Peronosporaceae</taxon>
        <taxon>Phytophthora</taxon>
    </lineage>
</organism>
<evidence type="ECO:0000313" key="7">
    <source>
        <dbReference type="EMBL" id="KAE9269443.1"/>
    </source>
</evidence>
<sequence length="237" mass="25806">MARAQASELQATSRSALYRAGWLRMRPASERRREAVDAHVRHLSIRLAELEEERDLAVRERDEYAIAWRRMLREARLDGEMAQRVRDELANWLAGIVVSVGGQIDTTDLVRRFEATFTAEVNVAIPLPPADPGQTAALATPVVPVPVVPTSGSGVSSTTPVGGSTYIQLRAFSRGSFGSCVSLQHCVPFADHLRSPSASTRRVQSFRVPASFLEPFQSRLCSFSATAALSTVADTAA</sequence>
<evidence type="ECO:0000313" key="13">
    <source>
        <dbReference type="Proteomes" id="UP000441208"/>
    </source>
</evidence>
<evidence type="ECO:0000256" key="1">
    <source>
        <dbReference type="SAM" id="Coils"/>
    </source>
</evidence>
<evidence type="ECO:0000313" key="9">
    <source>
        <dbReference type="Proteomes" id="UP000433483"/>
    </source>
</evidence>
<accession>A0A6A4B831</accession>
<dbReference type="EMBL" id="QXFZ01004520">
    <property type="protein sequence ID" value="KAE9063972.1"/>
    <property type="molecule type" value="Genomic_DNA"/>
</dbReference>
<dbReference type="Proteomes" id="UP000441208">
    <property type="component" value="Unassembled WGS sequence"/>
</dbReference>
<evidence type="ECO:0000313" key="3">
    <source>
        <dbReference type="EMBL" id="KAE9063972.1"/>
    </source>
</evidence>
<evidence type="ECO:0000313" key="4">
    <source>
        <dbReference type="EMBL" id="KAE9074717.1"/>
    </source>
</evidence>
<proteinExistence type="predicted"/>
<dbReference type="AlphaFoldDB" id="A0A6A4B831"/>
<dbReference type="Proteomes" id="UP000440732">
    <property type="component" value="Unassembled WGS sequence"/>
</dbReference>
<dbReference type="Proteomes" id="UP000429523">
    <property type="component" value="Unassembled WGS sequence"/>
</dbReference>
<dbReference type="Proteomes" id="UP000433483">
    <property type="component" value="Unassembled WGS sequence"/>
</dbReference>
<dbReference type="EMBL" id="QXGF01003855">
    <property type="protein sequence ID" value="KAE8920722.1"/>
    <property type="molecule type" value="Genomic_DNA"/>
</dbReference>
<evidence type="ECO:0000313" key="5">
    <source>
        <dbReference type="EMBL" id="KAE9163678.1"/>
    </source>
</evidence>
<reference evidence="8 9" key="1">
    <citation type="submission" date="2018-08" db="EMBL/GenBank/DDBJ databases">
        <title>Genomic investigation of the strawberry pathogen Phytophthora fragariae indicates pathogenicity is determined by transcriptional variation in three key races.</title>
        <authorList>
            <person name="Adams T.M."/>
            <person name="Armitage A.D."/>
            <person name="Sobczyk M.K."/>
            <person name="Bates H.J."/>
            <person name="Dunwell J.M."/>
            <person name="Nellist C.F."/>
            <person name="Harrison R.J."/>
        </authorList>
    </citation>
    <scope>NUCLEOTIDE SEQUENCE [LARGE SCALE GENOMIC DNA]</scope>
    <source>
        <strain evidence="7 10">A4</strain>
        <strain evidence="5 11">BC-1</strain>
        <strain evidence="6 9">NOV-27</strain>
        <strain evidence="4 12">NOV-5</strain>
        <strain evidence="3 13">NOV-71</strain>
        <strain evidence="2 8">NOV-9</strain>
    </source>
</reference>
<evidence type="ECO:0000313" key="2">
    <source>
        <dbReference type="EMBL" id="KAE8920722.1"/>
    </source>
</evidence>
<gene>
    <name evidence="7" type="ORF">PF001_g29221</name>
    <name evidence="5" type="ORF">PF002_g31797</name>
    <name evidence="6" type="ORF">PF005_g28484</name>
    <name evidence="4" type="ORF">PF006_g28483</name>
    <name evidence="3" type="ORF">PF007_g29363</name>
    <name evidence="2" type="ORF">PF009_g28990</name>
</gene>